<dbReference type="GO" id="GO:0008270">
    <property type="term" value="F:zinc ion binding"/>
    <property type="evidence" value="ECO:0007669"/>
    <property type="project" value="UniProtKB-KW"/>
</dbReference>
<evidence type="ECO:0000256" key="2">
    <source>
        <dbReference type="ARBA" id="ARBA00022771"/>
    </source>
</evidence>
<feature type="compositionally biased region" description="Basic and acidic residues" evidence="5">
    <location>
        <begin position="279"/>
        <end position="288"/>
    </location>
</feature>
<evidence type="ECO:0000259" key="6">
    <source>
        <dbReference type="PROSITE" id="PS50865"/>
    </source>
</evidence>
<feature type="domain" description="MYND-type" evidence="6">
    <location>
        <begin position="68"/>
        <end position="112"/>
    </location>
</feature>
<keyword evidence="3" id="KW-0862">Zinc</keyword>
<sequence length="298" mass="34590">MGEEIQRVASPIHESGYRENQSKNWELQKDVSKKTKEAEISTDSDRDGDSEDDEKDRKYPPIHYSKMCGGCYRTQKQLPSGGILKECKACGTAQYCGRECQKKDWKSHRSQCETNSIAKQQLGQVDYPKMYDDIIKFSDIFKCELADAASYCLKLQLPMNRGAWQTHFFEVRLQYLPWKEKCANRFNIRDYTSRKISDVREPGLERMLNAPEFDDFDDSCGIIIRVVLRGEPPDAKQKSICYMREYFVDPDLGKWSPNWERNFIGSIELVQAGAPKLRTTPDKLDPRFKKGRKYSAKD</sequence>
<reference evidence="7" key="1">
    <citation type="submission" date="2023-03" db="EMBL/GenBank/DDBJ databases">
        <title>Massive genome expansion in bonnet fungi (Mycena s.s.) driven by repeated elements and novel gene families across ecological guilds.</title>
        <authorList>
            <consortium name="Lawrence Berkeley National Laboratory"/>
            <person name="Harder C.B."/>
            <person name="Miyauchi S."/>
            <person name="Viragh M."/>
            <person name="Kuo A."/>
            <person name="Thoen E."/>
            <person name="Andreopoulos B."/>
            <person name="Lu D."/>
            <person name="Skrede I."/>
            <person name="Drula E."/>
            <person name="Henrissat B."/>
            <person name="Morin E."/>
            <person name="Kohler A."/>
            <person name="Barry K."/>
            <person name="LaButti K."/>
            <person name="Morin E."/>
            <person name="Salamov A."/>
            <person name="Lipzen A."/>
            <person name="Mereny Z."/>
            <person name="Hegedus B."/>
            <person name="Baldrian P."/>
            <person name="Stursova M."/>
            <person name="Weitz H."/>
            <person name="Taylor A."/>
            <person name="Grigoriev I.V."/>
            <person name="Nagy L.G."/>
            <person name="Martin F."/>
            <person name="Kauserud H."/>
        </authorList>
    </citation>
    <scope>NUCLEOTIDE SEQUENCE</scope>
    <source>
        <strain evidence="7">CBHHK200</strain>
    </source>
</reference>
<dbReference type="Pfam" id="PF01753">
    <property type="entry name" value="zf-MYND"/>
    <property type="match status" value="1"/>
</dbReference>
<evidence type="ECO:0000256" key="4">
    <source>
        <dbReference type="PROSITE-ProRule" id="PRU00134"/>
    </source>
</evidence>
<keyword evidence="2 4" id="KW-0863">Zinc-finger</keyword>
<dbReference type="AlphaFoldDB" id="A0AAD6SI43"/>
<name>A0AAD6SI43_9AGAR</name>
<dbReference type="InterPro" id="IPR013289">
    <property type="entry name" value="CBFA2T1/2/3"/>
</dbReference>
<dbReference type="PROSITE" id="PS50865">
    <property type="entry name" value="ZF_MYND_2"/>
    <property type="match status" value="1"/>
</dbReference>
<dbReference type="EMBL" id="JARJCM010000118">
    <property type="protein sequence ID" value="KAJ7027885.1"/>
    <property type="molecule type" value="Genomic_DNA"/>
</dbReference>
<comment type="caution">
    <text evidence="7">The sequence shown here is derived from an EMBL/GenBank/DDBJ whole genome shotgun (WGS) entry which is preliminary data.</text>
</comment>
<feature type="compositionally biased region" description="Basic and acidic residues" evidence="5">
    <location>
        <begin position="15"/>
        <end position="47"/>
    </location>
</feature>
<dbReference type="Proteomes" id="UP001218188">
    <property type="component" value="Unassembled WGS sequence"/>
</dbReference>
<accession>A0AAD6SI43</accession>
<dbReference type="InterPro" id="IPR002893">
    <property type="entry name" value="Znf_MYND"/>
</dbReference>
<feature type="region of interest" description="Disordered" evidence="5">
    <location>
        <begin position="277"/>
        <end position="298"/>
    </location>
</feature>
<gene>
    <name evidence="7" type="ORF">C8F04DRAFT_1120965</name>
</gene>
<evidence type="ECO:0000256" key="5">
    <source>
        <dbReference type="SAM" id="MobiDB-lite"/>
    </source>
</evidence>
<protein>
    <recommendedName>
        <fullName evidence="6">MYND-type domain-containing protein</fullName>
    </recommendedName>
</protein>
<keyword evidence="1" id="KW-0479">Metal-binding</keyword>
<feature type="region of interest" description="Disordered" evidence="5">
    <location>
        <begin position="1"/>
        <end position="59"/>
    </location>
</feature>
<evidence type="ECO:0000313" key="7">
    <source>
        <dbReference type="EMBL" id="KAJ7027885.1"/>
    </source>
</evidence>
<dbReference type="SUPFAM" id="SSF144232">
    <property type="entry name" value="HIT/MYND zinc finger-like"/>
    <property type="match status" value="1"/>
</dbReference>
<dbReference type="PRINTS" id="PR01875">
    <property type="entry name" value="ETOFAMILY"/>
</dbReference>
<dbReference type="Gene3D" id="6.10.140.2220">
    <property type="match status" value="1"/>
</dbReference>
<feature type="compositionally biased region" description="Basic residues" evidence="5">
    <location>
        <begin position="289"/>
        <end position="298"/>
    </location>
</feature>
<keyword evidence="8" id="KW-1185">Reference proteome</keyword>
<evidence type="ECO:0000256" key="1">
    <source>
        <dbReference type="ARBA" id="ARBA00022723"/>
    </source>
</evidence>
<proteinExistence type="predicted"/>
<evidence type="ECO:0000313" key="8">
    <source>
        <dbReference type="Proteomes" id="UP001218188"/>
    </source>
</evidence>
<organism evidence="7 8">
    <name type="scientific">Mycena alexandri</name>
    <dbReference type="NCBI Taxonomy" id="1745969"/>
    <lineage>
        <taxon>Eukaryota</taxon>
        <taxon>Fungi</taxon>
        <taxon>Dikarya</taxon>
        <taxon>Basidiomycota</taxon>
        <taxon>Agaricomycotina</taxon>
        <taxon>Agaricomycetes</taxon>
        <taxon>Agaricomycetidae</taxon>
        <taxon>Agaricales</taxon>
        <taxon>Marasmiineae</taxon>
        <taxon>Mycenaceae</taxon>
        <taxon>Mycena</taxon>
    </lineage>
</organism>
<evidence type="ECO:0000256" key="3">
    <source>
        <dbReference type="ARBA" id="ARBA00022833"/>
    </source>
</evidence>
<dbReference type="GO" id="GO:0003714">
    <property type="term" value="F:transcription corepressor activity"/>
    <property type="evidence" value="ECO:0007669"/>
    <property type="project" value="InterPro"/>
</dbReference>
<dbReference type="PROSITE" id="PS01360">
    <property type="entry name" value="ZF_MYND_1"/>
    <property type="match status" value="1"/>
</dbReference>